<sequence>MGKEKDSKPQGMCRPFKDLKTLLKSKSFKLAPSPADNSRKSPAKTTTGPGRPSEPAIVTTAQKLSGHENDLFIEAMAGVEPIARDDCIEHDAAPPSPQTPEHDYEAETLLQLEKLIKHGEGFVVADTPEYIEGTGYNVHPELTKRLHRGDFSIQAHLDLHGLGVESAKNDFDKFFKDAITTGKGAVLIVHGRGLSSPAEPVLKTKVVEWLTRGPWRKWVVAFTSARSFDGGAGATYVLLRQRPVTKSQRKKKKQQ</sequence>
<evidence type="ECO:0000313" key="4">
    <source>
        <dbReference type="Proteomes" id="UP000605201"/>
    </source>
</evidence>
<accession>A0A8J6TUA5</accession>
<proteinExistence type="predicted"/>
<name>A0A8J6TUA5_9BACT</name>
<dbReference type="PANTHER" id="PTHR35562:SF2">
    <property type="entry name" value="DNA ENDONUCLEASE SMRA-RELATED"/>
    <property type="match status" value="1"/>
</dbReference>
<gene>
    <name evidence="3" type="ORF">H8D96_13285</name>
</gene>
<organism evidence="3 4">
    <name type="scientific">Candidatus Desulfatibia vada</name>
    <dbReference type="NCBI Taxonomy" id="2841696"/>
    <lineage>
        <taxon>Bacteria</taxon>
        <taxon>Pseudomonadati</taxon>
        <taxon>Thermodesulfobacteriota</taxon>
        <taxon>Desulfobacteria</taxon>
        <taxon>Desulfobacterales</taxon>
        <taxon>Desulfobacterales incertae sedis</taxon>
        <taxon>Candidatus Desulfatibia</taxon>
    </lineage>
</organism>
<dbReference type="EMBL" id="JACNIG010000252">
    <property type="protein sequence ID" value="MBC8432877.1"/>
    <property type="molecule type" value="Genomic_DNA"/>
</dbReference>
<dbReference type="PROSITE" id="PS50828">
    <property type="entry name" value="SMR"/>
    <property type="match status" value="1"/>
</dbReference>
<feature type="region of interest" description="Disordered" evidence="1">
    <location>
        <begin position="25"/>
        <end position="57"/>
    </location>
</feature>
<dbReference type="Gene3D" id="3.30.1370.110">
    <property type="match status" value="1"/>
</dbReference>
<dbReference type="PANTHER" id="PTHR35562">
    <property type="entry name" value="DNA ENDONUCLEASE SMRA-RELATED"/>
    <property type="match status" value="1"/>
</dbReference>
<dbReference type="InterPro" id="IPR002625">
    <property type="entry name" value="Smr_dom"/>
</dbReference>
<dbReference type="Pfam" id="PF01713">
    <property type="entry name" value="Smr"/>
    <property type="match status" value="1"/>
</dbReference>
<dbReference type="Proteomes" id="UP000605201">
    <property type="component" value="Unassembled WGS sequence"/>
</dbReference>
<dbReference type="InterPro" id="IPR036063">
    <property type="entry name" value="Smr_dom_sf"/>
</dbReference>
<evidence type="ECO:0000259" key="2">
    <source>
        <dbReference type="PROSITE" id="PS50828"/>
    </source>
</evidence>
<comment type="caution">
    <text evidence="3">The sequence shown here is derived from an EMBL/GenBank/DDBJ whole genome shotgun (WGS) entry which is preliminary data.</text>
</comment>
<feature type="domain" description="Smr" evidence="2">
    <location>
        <begin position="157"/>
        <end position="240"/>
    </location>
</feature>
<dbReference type="SMART" id="SM00463">
    <property type="entry name" value="SMR"/>
    <property type="match status" value="1"/>
</dbReference>
<reference evidence="3 4" key="1">
    <citation type="submission" date="2020-08" db="EMBL/GenBank/DDBJ databases">
        <title>Bridging the membrane lipid divide: bacteria of the FCB group superphylum have the potential to synthesize archaeal ether lipids.</title>
        <authorList>
            <person name="Villanueva L."/>
            <person name="Von Meijenfeldt F.A.B."/>
            <person name="Westbye A.B."/>
            <person name="Yadav S."/>
            <person name="Hopmans E.C."/>
            <person name="Dutilh B.E."/>
            <person name="Sinninghe Damste J.S."/>
        </authorList>
    </citation>
    <scope>NUCLEOTIDE SEQUENCE [LARGE SCALE GENOMIC DNA]</scope>
    <source>
        <strain evidence="3">NIOZ-UU17</strain>
    </source>
</reference>
<evidence type="ECO:0000313" key="3">
    <source>
        <dbReference type="EMBL" id="MBC8432877.1"/>
    </source>
</evidence>
<dbReference type="AlphaFoldDB" id="A0A8J6TUA5"/>
<dbReference type="SUPFAM" id="SSF160443">
    <property type="entry name" value="SMR domain-like"/>
    <property type="match status" value="1"/>
</dbReference>
<protein>
    <submittedName>
        <fullName evidence="3">Smr/MutS family protein</fullName>
    </submittedName>
</protein>
<evidence type="ECO:0000256" key="1">
    <source>
        <dbReference type="SAM" id="MobiDB-lite"/>
    </source>
</evidence>